<protein>
    <recommendedName>
        <fullName evidence="7">AMP-dependent synthetase</fullName>
    </recommendedName>
</protein>
<dbReference type="InterPro" id="IPR042099">
    <property type="entry name" value="ANL_N_sf"/>
</dbReference>
<organism evidence="5 6">
    <name type="scientific">Zhongshania marina</name>
    <dbReference type="NCBI Taxonomy" id="2304603"/>
    <lineage>
        <taxon>Bacteria</taxon>
        <taxon>Pseudomonadati</taxon>
        <taxon>Pseudomonadota</taxon>
        <taxon>Gammaproteobacteria</taxon>
        <taxon>Cellvibrionales</taxon>
        <taxon>Spongiibacteraceae</taxon>
        <taxon>Zhongshania</taxon>
    </lineage>
</organism>
<evidence type="ECO:0000313" key="6">
    <source>
        <dbReference type="Proteomes" id="UP000237222"/>
    </source>
</evidence>
<dbReference type="GO" id="GO:0016405">
    <property type="term" value="F:CoA-ligase activity"/>
    <property type="evidence" value="ECO:0007669"/>
    <property type="project" value="TreeGrafter"/>
</dbReference>
<dbReference type="CDD" id="cd04433">
    <property type="entry name" value="AFD_class_I"/>
    <property type="match status" value="1"/>
</dbReference>
<evidence type="ECO:0008006" key="7">
    <source>
        <dbReference type="Google" id="ProtNLM"/>
    </source>
</evidence>
<dbReference type="PANTHER" id="PTHR24096">
    <property type="entry name" value="LONG-CHAIN-FATTY-ACID--COA LIGASE"/>
    <property type="match status" value="1"/>
</dbReference>
<dbReference type="Gene3D" id="3.40.50.12780">
    <property type="entry name" value="N-terminal domain of ligase-like"/>
    <property type="match status" value="1"/>
</dbReference>
<reference evidence="5" key="1">
    <citation type="submission" date="2018-01" db="EMBL/GenBank/DDBJ databases">
        <authorList>
            <person name="Yu X.-D."/>
        </authorList>
    </citation>
    <scope>NUCLEOTIDE SEQUENCE</scope>
    <source>
        <strain evidence="5">ZX-21</strain>
    </source>
</reference>
<dbReference type="InterPro" id="IPR045851">
    <property type="entry name" value="AMP-bd_C_sf"/>
</dbReference>
<accession>A0A2S4HDY3</accession>
<dbReference type="Proteomes" id="UP000237222">
    <property type="component" value="Unassembled WGS sequence"/>
</dbReference>
<dbReference type="EMBL" id="PQGG01000033">
    <property type="protein sequence ID" value="POP51911.1"/>
    <property type="molecule type" value="Genomic_DNA"/>
</dbReference>
<evidence type="ECO:0000259" key="3">
    <source>
        <dbReference type="Pfam" id="PF00501"/>
    </source>
</evidence>
<dbReference type="Gene3D" id="3.30.300.30">
    <property type="match status" value="1"/>
</dbReference>
<feature type="domain" description="AMP-binding enzyme C-terminal" evidence="4">
    <location>
        <begin position="406"/>
        <end position="474"/>
    </location>
</feature>
<dbReference type="PANTHER" id="PTHR24096:SF149">
    <property type="entry name" value="AMP-BINDING DOMAIN-CONTAINING PROTEIN-RELATED"/>
    <property type="match status" value="1"/>
</dbReference>
<evidence type="ECO:0000256" key="1">
    <source>
        <dbReference type="ARBA" id="ARBA00006432"/>
    </source>
</evidence>
<sequence>MSDVKDKLTTLLRADNTAPLLSYNGQDWCWSEFAAIVDELDEFLSQHNVDSDVSIGLVARNRPQQAAVILGMIARNRAVTMVHAYQSAVAMAKDIQELNLGVVIGDQQDWSDDITAVVKNSHALGIVLPMNREDSCRAIGVYKKNFAHRRAAGNSGFEVLSSGTTGAPKRTTMPFSVIQRAIDSILAVGPEVAKSPDIVSWPFGTIGGLCQLVTGSALQRPIALLEKFKLDDWLAAVEQYQPKILFVQPTILRTLLDADVPKEKLSSIQVVSGGAGPLEPELQTSFEQRYGIPLLWAYGATEFCGTIISWTFQLRKDFGLTKLGSAGKPIAGVQVRIIDVDGDTVLPAGETGWLEAQVDSLGEAWIRTTDLALLDEDGFVFIKGRGDGAIIRGGFKILPEQIVESLREHPAVLDAAVVGIEDEKLGQIPAAAVELAKGFELTVVELEKHARDRLLSYQIPAKWTIVDSLPRTPTLKVILSDVKKLF</sequence>
<comment type="similarity">
    <text evidence="1">Belongs to the ATP-dependent AMP-binding enzyme family.</text>
</comment>
<name>A0A2S4HDY3_9GAMM</name>
<dbReference type="Pfam" id="PF13193">
    <property type="entry name" value="AMP-binding_C"/>
    <property type="match status" value="1"/>
</dbReference>
<dbReference type="OrthoDB" id="9803968at2"/>
<evidence type="ECO:0000259" key="4">
    <source>
        <dbReference type="Pfam" id="PF13193"/>
    </source>
</evidence>
<dbReference type="RefSeq" id="WP_103685270.1">
    <property type="nucleotide sequence ID" value="NZ_PQGG01000033.1"/>
</dbReference>
<feature type="domain" description="AMP-dependent synthetase/ligase" evidence="3">
    <location>
        <begin position="19"/>
        <end position="353"/>
    </location>
</feature>
<dbReference type="InterPro" id="IPR000873">
    <property type="entry name" value="AMP-dep_synth/lig_dom"/>
</dbReference>
<proteinExistence type="inferred from homology"/>
<dbReference type="SUPFAM" id="SSF56801">
    <property type="entry name" value="Acetyl-CoA synthetase-like"/>
    <property type="match status" value="1"/>
</dbReference>
<keyword evidence="2" id="KW-0436">Ligase</keyword>
<dbReference type="Pfam" id="PF00501">
    <property type="entry name" value="AMP-binding"/>
    <property type="match status" value="1"/>
</dbReference>
<dbReference type="InterPro" id="IPR025110">
    <property type="entry name" value="AMP-bd_C"/>
</dbReference>
<dbReference type="AlphaFoldDB" id="A0A2S4HDY3"/>
<evidence type="ECO:0000256" key="2">
    <source>
        <dbReference type="ARBA" id="ARBA00022598"/>
    </source>
</evidence>
<evidence type="ECO:0000313" key="5">
    <source>
        <dbReference type="EMBL" id="POP51911.1"/>
    </source>
</evidence>
<gene>
    <name evidence="5" type="ORF">C0068_14860</name>
</gene>
<comment type="caution">
    <text evidence="5">The sequence shown here is derived from an EMBL/GenBank/DDBJ whole genome shotgun (WGS) entry which is preliminary data.</text>
</comment>